<feature type="domain" description="Glycosyl hydrolase family 92" evidence="2">
    <location>
        <begin position="277"/>
        <end position="747"/>
    </location>
</feature>
<comment type="caution">
    <text evidence="7">The sequence shown here is derived from an EMBL/GenBank/DDBJ whole genome shotgun (WGS) entry which is preliminary data.</text>
</comment>
<evidence type="ECO:0008006" key="10">
    <source>
        <dbReference type="Google" id="ProtNLM"/>
    </source>
</evidence>
<dbReference type="InterPro" id="IPR014718">
    <property type="entry name" value="GH-type_carb-bd"/>
</dbReference>
<dbReference type="InterPro" id="IPR008928">
    <property type="entry name" value="6-hairpin_glycosidase_sf"/>
</dbReference>
<dbReference type="SUPFAM" id="SSF48208">
    <property type="entry name" value="Six-hairpin glycosidases"/>
    <property type="match status" value="1"/>
</dbReference>
<feature type="domain" description="Glycosyl hydrolase family 92 N-terminal" evidence="3">
    <location>
        <begin position="25"/>
        <end position="271"/>
    </location>
</feature>
<dbReference type="InterPro" id="IPR012939">
    <property type="entry name" value="Glyco_hydro_92"/>
</dbReference>
<proteinExistence type="predicted"/>
<feature type="signal peptide" evidence="1">
    <location>
        <begin position="1"/>
        <end position="18"/>
    </location>
</feature>
<evidence type="ECO:0000259" key="3">
    <source>
        <dbReference type="Pfam" id="PF17678"/>
    </source>
</evidence>
<gene>
    <name evidence="4" type="ORF">BYL167_LOCUS7749</name>
    <name evidence="6" type="ORF">GIL414_LOCUS13443</name>
    <name evidence="7" type="ORF">OVN521_LOCUS19492</name>
    <name evidence="5" type="ORF">SMN809_LOCUS12716</name>
    <name evidence="8" type="ORF">UXM345_LOCUS24380</name>
</gene>
<dbReference type="InterPro" id="IPR050883">
    <property type="entry name" value="PNGase"/>
</dbReference>
<evidence type="ECO:0000313" key="4">
    <source>
        <dbReference type="EMBL" id="CAF3887014.1"/>
    </source>
</evidence>
<dbReference type="EMBL" id="CAJOBI010004877">
    <property type="protein sequence ID" value="CAF4015511.1"/>
    <property type="molecule type" value="Genomic_DNA"/>
</dbReference>
<dbReference type="InterPro" id="IPR041371">
    <property type="entry name" value="GH92_N"/>
</dbReference>
<dbReference type="InterPro" id="IPR005887">
    <property type="entry name" value="GH92_a_mannosidase_put"/>
</dbReference>
<reference evidence="7" key="1">
    <citation type="submission" date="2021-02" db="EMBL/GenBank/DDBJ databases">
        <authorList>
            <person name="Nowell W R."/>
        </authorList>
    </citation>
    <scope>NUCLEOTIDE SEQUENCE</scope>
</reference>
<keyword evidence="9" id="KW-1185">Reference proteome</keyword>
<protein>
    <recommendedName>
        <fullName evidence="10">Alpha-1,2-mannosidase</fullName>
    </recommendedName>
</protein>
<dbReference type="GO" id="GO:0005975">
    <property type="term" value="P:carbohydrate metabolic process"/>
    <property type="evidence" value="ECO:0007669"/>
    <property type="project" value="InterPro"/>
</dbReference>
<dbReference type="PANTHER" id="PTHR12143:SF43">
    <property type="entry name" value="PUTATIVE-RELATED"/>
    <property type="match status" value="1"/>
</dbReference>
<evidence type="ECO:0000313" key="6">
    <source>
        <dbReference type="EMBL" id="CAF4031918.1"/>
    </source>
</evidence>
<dbReference type="Proteomes" id="UP000663866">
    <property type="component" value="Unassembled WGS sequence"/>
</dbReference>
<accession>A0A819T9W3</accession>
<dbReference type="Gene3D" id="2.70.98.10">
    <property type="match status" value="1"/>
</dbReference>
<dbReference type="Pfam" id="PF07971">
    <property type="entry name" value="Glyco_hydro_92"/>
    <property type="match status" value="1"/>
</dbReference>
<dbReference type="GO" id="GO:0030246">
    <property type="term" value="F:carbohydrate binding"/>
    <property type="evidence" value="ECO:0007669"/>
    <property type="project" value="InterPro"/>
</dbReference>
<dbReference type="EMBL" id="CAJOBH010002042">
    <property type="protein sequence ID" value="CAF3887014.1"/>
    <property type="molecule type" value="Genomic_DNA"/>
</dbReference>
<dbReference type="EMBL" id="CAJOBF010004417">
    <property type="protein sequence ID" value="CAF4137634.1"/>
    <property type="molecule type" value="Genomic_DNA"/>
</dbReference>
<dbReference type="GO" id="GO:0006516">
    <property type="term" value="P:glycoprotein catabolic process"/>
    <property type="evidence" value="ECO:0007669"/>
    <property type="project" value="TreeGrafter"/>
</dbReference>
<name>A0A819T9W3_9BILA</name>
<evidence type="ECO:0000256" key="1">
    <source>
        <dbReference type="SAM" id="SignalP"/>
    </source>
</evidence>
<dbReference type="GO" id="GO:0005634">
    <property type="term" value="C:nucleus"/>
    <property type="evidence" value="ECO:0007669"/>
    <property type="project" value="TreeGrafter"/>
</dbReference>
<dbReference type="Proteomes" id="UP000676336">
    <property type="component" value="Unassembled WGS sequence"/>
</dbReference>
<dbReference type="Proteomes" id="UP000681720">
    <property type="component" value="Unassembled WGS sequence"/>
</dbReference>
<dbReference type="Proteomes" id="UP000663842">
    <property type="component" value="Unassembled WGS sequence"/>
</dbReference>
<dbReference type="EMBL" id="CAJOBJ010005451">
    <property type="protein sequence ID" value="CAF4031918.1"/>
    <property type="molecule type" value="Genomic_DNA"/>
</dbReference>
<evidence type="ECO:0000313" key="9">
    <source>
        <dbReference type="Proteomes" id="UP000663866"/>
    </source>
</evidence>
<evidence type="ECO:0000259" key="2">
    <source>
        <dbReference type="Pfam" id="PF07971"/>
    </source>
</evidence>
<dbReference type="Pfam" id="PF17678">
    <property type="entry name" value="Glyco_hydro_92N"/>
    <property type="match status" value="1"/>
</dbReference>
<evidence type="ECO:0000313" key="7">
    <source>
        <dbReference type="EMBL" id="CAF4076222.1"/>
    </source>
</evidence>
<dbReference type="Gene3D" id="1.20.1050.60">
    <property type="entry name" value="alpha-1,2-mannosidase"/>
    <property type="match status" value="1"/>
</dbReference>
<evidence type="ECO:0000313" key="8">
    <source>
        <dbReference type="EMBL" id="CAF4137634.1"/>
    </source>
</evidence>
<dbReference type="GO" id="GO:0005829">
    <property type="term" value="C:cytosol"/>
    <property type="evidence" value="ECO:0007669"/>
    <property type="project" value="TreeGrafter"/>
</dbReference>
<dbReference type="NCBIfam" id="TIGR01180">
    <property type="entry name" value="aman2_put"/>
    <property type="match status" value="1"/>
</dbReference>
<dbReference type="Gene3D" id="3.30.2080.10">
    <property type="entry name" value="GH92 mannosidase domain"/>
    <property type="match status" value="1"/>
</dbReference>
<dbReference type="AlphaFoldDB" id="A0A819T9W3"/>
<dbReference type="Proteomes" id="UP000681967">
    <property type="component" value="Unassembled WGS sequence"/>
</dbReference>
<dbReference type="PANTHER" id="PTHR12143">
    <property type="entry name" value="PEPTIDE N-GLYCANASE PNGASE -RELATED"/>
    <property type="match status" value="1"/>
</dbReference>
<dbReference type="GO" id="GO:0000224">
    <property type="term" value="F:peptide-N4-(N-acetyl-beta-glucosaminyl)asparagine amidase activity"/>
    <property type="evidence" value="ECO:0007669"/>
    <property type="project" value="TreeGrafter"/>
</dbReference>
<dbReference type="Gene3D" id="1.20.1610.10">
    <property type="entry name" value="alpha-1,2-mannosidases domains"/>
    <property type="match status" value="1"/>
</dbReference>
<sequence length="763" mass="87530">MAESWCVLLLLVSRVVRGGFPPLEMYIGTGGEAFGAVSLPVGAQSPYGAVRIGADTSNTYDIPIIFNHFGGYHYADTYINVFSHTHMVGAGVVDYGEVGIFPVQVDSVENLQKMISNRHGYRSSFTHDRERIEPGYYQVYLDTHKVNVELTATEQVGVHRYSFDNFDKRHRAILIDSSYTLATDACRGSQVNIDPSKNEILGWIFFEGALSKHFGGVKTYFVITFANWTEYGVWENGRLVQEKTVANGCSSGAYVMLSTDQQQITVYVGISFISIEQARINQQIQTKLQPFDAIRELVQQKWLNEISRFEASSCFYVSASWNPDAEIMFYTAVIHSMMSPTIWDESNGVYLGFDNQTHTKPDYMDHVYTDLSIWDVFRTQIPFIVFHDPKRANDIIHSIMINVEQGGDLPKWPFANGYTDSMFGTHACILLSDLIMKHEHDVHLNITQVLEALRKVANTAQAHDSRFDPPTYIKYQYVPFEKERFSAPYTQSYAYDDWAIGNVMTVAGLFDEAQQYYNRSLWFENVFDFTTKFFCPRNSTGEFFCPSSDTERLIPFDYRYVEGDAWHYRFFVPHNTPRLIDLFGDPKFFVQELDTFFTRGREWTTTKLPNPYYWPGNEHDLFSVWQFHYANRSDLTQEHARWLLEHAYTTKPDGIPGNDDYGTMSAWYLFSSMGFYPLAGSSTYLTGSPVFDRITIRRNNGQCTLNITVHNNSNQNIYVEQVLLNDKVLATFPFIDHVHDLQCSNGSTTVQLEFFMSSTPPSI</sequence>
<dbReference type="EMBL" id="CAJOBG010003691">
    <property type="protein sequence ID" value="CAF4076222.1"/>
    <property type="molecule type" value="Genomic_DNA"/>
</dbReference>
<organism evidence="7 9">
    <name type="scientific">Rotaria magnacalcarata</name>
    <dbReference type="NCBI Taxonomy" id="392030"/>
    <lineage>
        <taxon>Eukaryota</taxon>
        <taxon>Metazoa</taxon>
        <taxon>Spiralia</taxon>
        <taxon>Gnathifera</taxon>
        <taxon>Rotifera</taxon>
        <taxon>Eurotatoria</taxon>
        <taxon>Bdelloidea</taxon>
        <taxon>Philodinida</taxon>
        <taxon>Philodinidae</taxon>
        <taxon>Rotaria</taxon>
    </lineage>
</organism>
<keyword evidence="1" id="KW-0732">Signal</keyword>
<feature type="chain" id="PRO_5036236050" description="Alpha-1,2-mannosidase" evidence="1">
    <location>
        <begin position="19"/>
        <end position="763"/>
    </location>
</feature>
<evidence type="ECO:0000313" key="5">
    <source>
        <dbReference type="EMBL" id="CAF4015511.1"/>
    </source>
</evidence>